<evidence type="ECO:0000313" key="2">
    <source>
        <dbReference type="Proteomes" id="UP000262969"/>
    </source>
</evidence>
<dbReference type="EMBL" id="DPVV01000011">
    <property type="protein sequence ID" value="HCL00851.1"/>
    <property type="molecule type" value="Genomic_DNA"/>
</dbReference>
<sequence length="233" mass="27357">MQSKKIILFIVEGIHDKTSLSICLSDLLEEASVHFALTHGDITSRYGTSVKNINERIGAIVKDFSGSIFKPKDFYEVVHIIDTDGAFIPEEHIKKATKVEEGSSHIKYEQEEILTPDPKNIKERNEQKSDVIERMLSIEKVWRTIPYHVYYFSSNMDHVLHNNPNLTREEKERLAEEFENHFYKKPEEFARFFQENDLAVKGEYEETWEFIKLDCNSLKRYSNFGVFLKGREK</sequence>
<dbReference type="Proteomes" id="UP000262969">
    <property type="component" value="Unassembled WGS sequence"/>
</dbReference>
<comment type="caution">
    <text evidence="1">The sequence shown here is derived from an EMBL/GenBank/DDBJ whole genome shotgun (WGS) entry which is preliminary data.</text>
</comment>
<accession>A0A3D2X124</accession>
<evidence type="ECO:0000313" key="1">
    <source>
        <dbReference type="EMBL" id="HCL00851.1"/>
    </source>
</evidence>
<protein>
    <submittedName>
        <fullName evidence="1">Uncharacterized protein</fullName>
    </submittedName>
</protein>
<organism evidence="1 2">
    <name type="scientific">Lachnoclostridium phytofermentans</name>
    <dbReference type="NCBI Taxonomy" id="66219"/>
    <lineage>
        <taxon>Bacteria</taxon>
        <taxon>Bacillati</taxon>
        <taxon>Bacillota</taxon>
        <taxon>Clostridia</taxon>
        <taxon>Lachnospirales</taxon>
        <taxon>Lachnospiraceae</taxon>
    </lineage>
</organism>
<reference evidence="1 2" key="1">
    <citation type="journal article" date="2018" name="Nat. Biotechnol.">
        <title>A standardized bacterial taxonomy based on genome phylogeny substantially revises the tree of life.</title>
        <authorList>
            <person name="Parks D.H."/>
            <person name="Chuvochina M."/>
            <person name="Waite D.W."/>
            <person name="Rinke C."/>
            <person name="Skarshewski A."/>
            <person name="Chaumeil P.A."/>
            <person name="Hugenholtz P."/>
        </authorList>
    </citation>
    <scope>NUCLEOTIDE SEQUENCE [LARGE SCALE GENOMIC DNA]</scope>
    <source>
        <strain evidence="1">UBA11728</strain>
    </source>
</reference>
<proteinExistence type="predicted"/>
<gene>
    <name evidence="1" type="ORF">DHW61_00250</name>
</gene>
<name>A0A3D2X124_9FIRM</name>
<dbReference type="AlphaFoldDB" id="A0A3D2X124"/>